<feature type="domain" description="Autotransporter" evidence="2">
    <location>
        <begin position="658"/>
        <end position="929"/>
    </location>
</feature>
<dbReference type="EMBL" id="VDMN01000001">
    <property type="protein sequence ID" value="TNM65857.1"/>
    <property type="molecule type" value="Genomic_DNA"/>
</dbReference>
<dbReference type="Proteomes" id="UP000311605">
    <property type="component" value="Unassembled WGS sequence"/>
</dbReference>
<evidence type="ECO:0000313" key="3">
    <source>
        <dbReference type="EMBL" id="TNM65857.1"/>
    </source>
</evidence>
<reference evidence="3 4" key="1">
    <citation type="submission" date="2019-06" db="EMBL/GenBank/DDBJ databases">
        <title>The draft genome of Rhizobium smilacinae PTYR-5.</title>
        <authorList>
            <person name="Liu L."/>
            <person name="Li L."/>
            <person name="Zhang X."/>
        </authorList>
    </citation>
    <scope>NUCLEOTIDE SEQUENCE [LARGE SCALE GENOMIC DNA]</scope>
    <source>
        <strain evidence="3 4">PTYR-5</strain>
    </source>
</reference>
<dbReference type="PROSITE" id="PS51208">
    <property type="entry name" value="AUTOTRANSPORTER"/>
    <property type="match status" value="1"/>
</dbReference>
<evidence type="ECO:0000259" key="2">
    <source>
        <dbReference type="PROSITE" id="PS51208"/>
    </source>
</evidence>
<sequence length="929" mass="92267">MSAPAISAGAKLRLKLCTAIVSLAWLLPAAASGQSTWTGASDNDFSNGANWTPAAPGATDSAAIGLGAPTVSTDATVNTVDVSGGTLHVDADLSAAGGTSLSGPGRLEISTGGRLASDVEMSGGNIANSGTLDGDLHMTGGETVNDGTITGTANLDGGKLTNNFVVTDVDVSAAAEFVNNSGATAGDVTNAGTASNAGSVGSLTNTGGSFTNNSGGRITGDTNVIGGTVTNNFVVTYVDVAAAAIFVNNGGATAGDVTNAGTASNAGTIASLTNTGGTFTNNDGGTITGDTVITGGTLTNNFVVTTVDVAAAAIFVNNTGATAGDVTNAGNSSNAGTTASLTNTGGTFTNNDGGTITGDTTVSGGAVVNNFVVTDVDVAAASSFVNNTGATAGEITNAGTVSNAGTIASLTNTGGTFTNNDGGTITGDATVIGGTLVNDGTVGGAIAIGADGTLAGSGEIGGLTVGSGGTFAPGPGIATVAVNGDVTFEKGSTFQVETDASGLSDRLDAAGTVTIDGGTVDVLAGSGTYSLATTYTILTGDSVTGEFDEVNSDLAFLSPILTYDPTSVTLGLYRNDVDFADVTETRNTRATAEAVQSLGSTNSVFLGVLPLNAAGARDAFSQLSGELHASLKSQLLQQSSLAREAVIDRIKGDVPVQQVEGGASFWMTGIAASDRFDSDGNAAAMNGHVAGLFGGIDADVSDHWRIGGMFGYANASAGSDADWDSYSAGVYAAAEWGKLNFTTGAIYSKNDISTERDVAFGTFEDQLHADYRSATRQVFADLGWSEKLGAVTLEPFANLAYINLETDGFGEKGGAAALSANGGTDDVTLTTLGLRWSADIGNADLPATFSGMLGWRHAIGDLTPSSRFAFSTGSPFVIEGVSLPRDTAVLEASLSAQVSKTARVKLSYSGEFAHSFAAHAAKASLVVDF</sequence>
<organism evidence="3 4">
    <name type="scientific">Aliirhizobium smilacinae</name>
    <dbReference type="NCBI Taxonomy" id="1395944"/>
    <lineage>
        <taxon>Bacteria</taxon>
        <taxon>Pseudomonadati</taxon>
        <taxon>Pseudomonadota</taxon>
        <taxon>Alphaproteobacteria</taxon>
        <taxon>Hyphomicrobiales</taxon>
        <taxon>Rhizobiaceae</taxon>
        <taxon>Aliirhizobium</taxon>
    </lineage>
</organism>
<keyword evidence="4" id="KW-1185">Reference proteome</keyword>
<gene>
    <name evidence="3" type="ORF">FHP24_06390</name>
</gene>
<evidence type="ECO:0000313" key="4">
    <source>
        <dbReference type="Proteomes" id="UP000311605"/>
    </source>
</evidence>
<dbReference type="GO" id="GO:0019867">
    <property type="term" value="C:outer membrane"/>
    <property type="evidence" value="ECO:0007669"/>
    <property type="project" value="InterPro"/>
</dbReference>
<feature type="chain" id="PRO_5022818102" evidence="1">
    <location>
        <begin position="32"/>
        <end position="929"/>
    </location>
</feature>
<dbReference type="OrthoDB" id="9804931at2"/>
<name>A0A5C4XRD5_9HYPH</name>
<dbReference type="InterPro" id="IPR006315">
    <property type="entry name" value="OM_autotransptr_brl_dom"/>
</dbReference>
<comment type="caution">
    <text evidence="3">The sequence shown here is derived from an EMBL/GenBank/DDBJ whole genome shotgun (WGS) entry which is preliminary data.</text>
</comment>
<dbReference type="NCBIfam" id="TIGR01414">
    <property type="entry name" value="autotrans_barl"/>
    <property type="match status" value="1"/>
</dbReference>
<dbReference type="AlphaFoldDB" id="A0A5C4XRD5"/>
<feature type="signal peptide" evidence="1">
    <location>
        <begin position="1"/>
        <end position="31"/>
    </location>
</feature>
<dbReference type="Pfam" id="PF03797">
    <property type="entry name" value="Autotransporter"/>
    <property type="match status" value="1"/>
</dbReference>
<dbReference type="RefSeq" id="WP_139674452.1">
    <property type="nucleotide sequence ID" value="NZ_VDMN01000001.1"/>
</dbReference>
<dbReference type="SMART" id="SM00869">
    <property type="entry name" value="Autotransporter"/>
    <property type="match status" value="1"/>
</dbReference>
<evidence type="ECO:0000256" key="1">
    <source>
        <dbReference type="SAM" id="SignalP"/>
    </source>
</evidence>
<dbReference type="InterPro" id="IPR005546">
    <property type="entry name" value="Autotransporte_beta"/>
</dbReference>
<dbReference type="InterPro" id="IPR036709">
    <property type="entry name" value="Autotransporte_beta_dom_sf"/>
</dbReference>
<keyword evidence="1" id="KW-0732">Signal</keyword>
<accession>A0A5C4XRD5</accession>
<dbReference type="Gene3D" id="2.40.128.130">
    <property type="entry name" value="Autotransporter beta-domain"/>
    <property type="match status" value="1"/>
</dbReference>
<dbReference type="SUPFAM" id="SSF103515">
    <property type="entry name" value="Autotransporter"/>
    <property type="match status" value="1"/>
</dbReference>
<proteinExistence type="predicted"/>
<protein>
    <submittedName>
        <fullName evidence="3">Autotransporter domain-containing protein</fullName>
    </submittedName>
</protein>